<dbReference type="SUPFAM" id="SSF56672">
    <property type="entry name" value="DNA/RNA polymerases"/>
    <property type="match status" value="1"/>
</dbReference>
<gene>
    <name evidence="16" type="ORF">DGAL_LOCUS13222</name>
</gene>
<evidence type="ECO:0000256" key="8">
    <source>
        <dbReference type="ARBA" id="ARBA00022842"/>
    </source>
</evidence>
<protein>
    <recommendedName>
        <fullName evidence="3 14">Telomerase reverse transcriptase</fullName>
        <ecNumber evidence="2 14">2.7.7.49</ecNumber>
    </recommendedName>
    <alternativeName>
        <fullName evidence="12 14">Telomerase catalytic subunit</fullName>
    </alternativeName>
</protein>
<dbReference type="GO" id="GO:0042162">
    <property type="term" value="F:telomeric DNA binding"/>
    <property type="evidence" value="ECO:0007669"/>
    <property type="project" value="TreeGrafter"/>
</dbReference>
<dbReference type="Gene3D" id="1.10.357.90">
    <property type="match status" value="1"/>
</dbReference>
<dbReference type="InterPro" id="IPR043502">
    <property type="entry name" value="DNA/RNA_pol_sf"/>
</dbReference>
<dbReference type="PRINTS" id="PR01365">
    <property type="entry name" value="TELOMERASERT"/>
</dbReference>
<evidence type="ECO:0000256" key="14">
    <source>
        <dbReference type="RuleBase" id="RU365061"/>
    </source>
</evidence>
<dbReference type="Pfam" id="PF12009">
    <property type="entry name" value="Telomerase_RBD"/>
    <property type="match status" value="1"/>
</dbReference>
<keyword evidence="7 14" id="KW-0479">Metal-binding</keyword>
<dbReference type="GO" id="GO:0070034">
    <property type="term" value="F:telomerase RNA binding"/>
    <property type="evidence" value="ECO:0007669"/>
    <property type="project" value="TreeGrafter"/>
</dbReference>
<comment type="function">
    <text evidence="14">Telomerase is a ribonucleoprotein enzyme essential for the replication of chromosome termini in most eukaryotes. It elongates telomeres. It is a reverse transcriptase that adds simple sequence repeats to chromosome ends by copying a template sequence within the RNA component of the enzyme.</text>
</comment>
<dbReference type="EMBL" id="CAKKLH010000294">
    <property type="protein sequence ID" value="CAH0109737.1"/>
    <property type="molecule type" value="Genomic_DNA"/>
</dbReference>
<keyword evidence="4 14" id="KW-0158">Chromosome</keyword>
<evidence type="ECO:0000313" key="17">
    <source>
        <dbReference type="Proteomes" id="UP000789390"/>
    </source>
</evidence>
<dbReference type="AlphaFoldDB" id="A0A8J2WM26"/>
<evidence type="ECO:0000256" key="13">
    <source>
        <dbReference type="ARBA" id="ARBA00048173"/>
    </source>
</evidence>
<dbReference type="PROSITE" id="PS50878">
    <property type="entry name" value="RT_POL"/>
    <property type="match status" value="1"/>
</dbReference>
<dbReference type="InterPro" id="IPR049139">
    <property type="entry name" value="TERT_C"/>
</dbReference>
<accession>A0A8J2WM26</accession>
<dbReference type="GO" id="GO:0000333">
    <property type="term" value="C:telomerase catalytic core complex"/>
    <property type="evidence" value="ECO:0007669"/>
    <property type="project" value="TreeGrafter"/>
</dbReference>
<evidence type="ECO:0000259" key="15">
    <source>
        <dbReference type="PROSITE" id="PS50878"/>
    </source>
</evidence>
<dbReference type="CDD" id="cd01648">
    <property type="entry name" value="TERT"/>
    <property type="match status" value="1"/>
</dbReference>
<feature type="domain" description="Reverse transcriptase" evidence="15">
    <location>
        <begin position="593"/>
        <end position="900"/>
    </location>
</feature>
<evidence type="ECO:0000313" key="16">
    <source>
        <dbReference type="EMBL" id="CAH0109737.1"/>
    </source>
</evidence>
<keyword evidence="17" id="KW-1185">Reference proteome</keyword>
<dbReference type="Proteomes" id="UP000789390">
    <property type="component" value="Unassembled WGS sequence"/>
</dbReference>
<dbReference type="Gene3D" id="1.10.132.70">
    <property type="match status" value="1"/>
</dbReference>
<comment type="similarity">
    <text evidence="1 14">Belongs to the reverse transcriptase family. Telomerase subfamily.</text>
</comment>
<keyword evidence="5 14" id="KW-0808">Transferase</keyword>
<keyword evidence="11 14" id="KW-0539">Nucleus</keyword>
<proteinExistence type="inferred from homology"/>
<name>A0A8J2WM26_9CRUS</name>
<dbReference type="InterPro" id="IPR000477">
    <property type="entry name" value="RT_dom"/>
</dbReference>
<evidence type="ECO:0000256" key="1">
    <source>
        <dbReference type="ARBA" id="ARBA00008001"/>
    </source>
</evidence>
<evidence type="ECO:0000256" key="12">
    <source>
        <dbReference type="ARBA" id="ARBA00032044"/>
    </source>
</evidence>
<comment type="subcellular location">
    <subcellularLocation>
        <location evidence="14">Nucleus</location>
    </subcellularLocation>
    <subcellularLocation>
        <location evidence="14">Chromosome</location>
        <location evidence="14">Telomere</location>
    </subcellularLocation>
</comment>
<comment type="catalytic activity">
    <reaction evidence="13 14">
        <text>DNA(n) + a 2'-deoxyribonucleoside 5'-triphosphate = DNA(n+1) + diphosphate</text>
        <dbReference type="Rhea" id="RHEA:22508"/>
        <dbReference type="Rhea" id="RHEA-COMP:17339"/>
        <dbReference type="Rhea" id="RHEA-COMP:17340"/>
        <dbReference type="ChEBI" id="CHEBI:33019"/>
        <dbReference type="ChEBI" id="CHEBI:61560"/>
        <dbReference type="ChEBI" id="CHEBI:173112"/>
        <dbReference type="EC" id="2.7.7.49"/>
    </reaction>
</comment>
<dbReference type="Pfam" id="PF21399">
    <property type="entry name" value="TERT_C"/>
    <property type="match status" value="1"/>
</dbReference>
<sequence length="1102" mass="126535">MMESGLDILKKVFAGRQVASLVELMDDGKSITKLPQLFRNAVAIHVQEQCKPRAVPQGEAEQQLDWYQLIESCDSSLFMRGHKGKWYLPCVTTSSVCECPFIPHATRSDWEALHTEIGSQKMKCLLIHCSIFVLVGSRAMIQICGPLDKGDLEKSYPLAFNFRAAPKAVKRKRQENQNVAKIPPQILQKLPVIECPSAQRPLKKIRLASSDGQSPKVAFRVETAKIPPQTLPTLPVIEPPSAIQASKKICLQSSDGQSAKEATKHIVATIDQIPDNPLTEKPLVPVLKKLRLQGSFLPPNPLPALSVQAEVSTDVQVHPSNSKEIVKKKKTRRWRNKLKAKQIVDKRRAIDGSMKIAHDEILYSSSGWTHFPITHPISHSSPNPTMLAILRASVGTECNEPEDQLRSNLPKLGQLVEDMMKNHRRCRYNPIVRRMLANSEYDLQKSYVDASVVYQIIRCVIKKVMPIDLLGGQKNQQIFLSNVRRFVEAGQGTSFTLSDLIQSMQTSKFRWLYHFPSLPVQISLMARLVTWLFAGFVKPLIRQHFYATETSYGRNRIFFYSKDVWQKIQHRMVRSMCDVSLRQPLPVLEKSKATVPATELQNLLLFARLRLVPKKNGLRPIMSTKFRNTSRKDVNNARLLLNTIAGLYAEGMDAKSTHSLHRKWVDFVENRNQKEPVYFVNADIEDAFGSINHQKMVSLLKGYGRKLPNELQTRTFCKVGPDGRRSKPFHVIPHFQRHNLEEWVKQMSPGTVVFHAGIRTEKLDVVKILQFTIQSVLEVHVVLHDNTHYQLKRGIPQGSRLSSALCQIYYGHLVRENLYEFLNQPDDLLIRVVDDFLYMTTNSERARAFHHRIHEGFTDYNAYVNITKSATNLDLLKPRDETNDKPLKKPVWVSFCGLQFHTKTLEIRGDYTKYEGTDIIHCITPSAGEPGKLLLKRLQSISTFKIETIYLDARVNRKPTIIRSMFSACLMAAFRFHAIVKHILMRCVPPHRCDKAVNARYLAHTVIKECCSKMVGHVSSVRRRRKDVKIILSKTETAWLCYEAFHRKLIRHEKLYSNVLMAVRKERSEYEKMLPERMLRNIRSWIGRRIPISFRRMKDRKK</sequence>
<comment type="caution">
    <text evidence="16">The sequence shown here is derived from an EMBL/GenBank/DDBJ whole genome shotgun (WGS) entry which is preliminary data.</text>
</comment>
<dbReference type="InterPro" id="IPR003545">
    <property type="entry name" value="Telomerase_RT"/>
</dbReference>
<evidence type="ECO:0000256" key="5">
    <source>
        <dbReference type="ARBA" id="ARBA00022679"/>
    </source>
</evidence>
<dbReference type="InterPro" id="IPR021891">
    <property type="entry name" value="Telomerase_RBD"/>
</dbReference>
<keyword evidence="10 14" id="KW-0695">RNA-directed DNA polymerase</keyword>
<dbReference type="EC" id="2.7.7.49" evidence="2 14"/>
<evidence type="ECO:0000256" key="10">
    <source>
        <dbReference type="ARBA" id="ARBA00022918"/>
    </source>
</evidence>
<evidence type="ECO:0000256" key="7">
    <source>
        <dbReference type="ARBA" id="ARBA00022723"/>
    </source>
</evidence>
<evidence type="ECO:0000256" key="11">
    <source>
        <dbReference type="ARBA" id="ARBA00023242"/>
    </source>
</evidence>
<dbReference type="GO" id="GO:0007004">
    <property type="term" value="P:telomere maintenance via telomerase"/>
    <property type="evidence" value="ECO:0007669"/>
    <property type="project" value="TreeGrafter"/>
</dbReference>
<keyword evidence="8 14" id="KW-0460">Magnesium</keyword>
<keyword evidence="6 14" id="KW-0548">Nucleotidyltransferase</keyword>
<dbReference type="SMART" id="SM00975">
    <property type="entry name" value="Telomerase_RBD"/>
    <property type="match status" value="1"/>
</dbReference>
<dbReference type="PANTHER" id="PTHR12066">
    <property type="entry name" value="TELOMERASE REVERSE TRANSCRIPTASE"/>
    <property type="match status" value="1"/>
</dbReference>
<keyword evidence="9 14" id="KW-0779">Telomere</keyword>
<evidence type="ECO:0000256" key="4">
    <source>
        <dbReference type="ARBA" id="ARBA00022454"/>
    </source>
</evidence>
<dbReference type="Pfam" id="PF00078">
    <property type="entry name" value="RVT_1"/>
    <property type="match status" value="1"/>
</dbReference>
<dbReference type="GO" id="GO:0003720">
    <property type="term" value="F:telomerase activity"/>
    <property type="evidence" value="ECO:0007669"/>
    <property type="project" value="InterPro"/>
</dbReference>
<evidence type="ECO:0000256" key="3">
    <source>
        <dbReference type="ARBA" id="ARBA00016182"/>
    </source>
</evidence>
<evidence type="ECO:0000256" key="2">
    <source>
        <dbReference type="ARBA" id="ARBA00012493"/>
    </source>
</evidence>
<evidence type="ECO:0000256" key="6">
    <source>
        <dbReference type="ARBA" id="ARBA00022695"/>
    </source>
</evidence>
<reference evidence="16" key="1">
    <citation type="submission" date="2021-11" db="EMBL/GenBank/DDBJ databases">
        <authorList>
            <person name="Schell T."/>
        </authorList>
    </citation>
    <scope>NUCLEOTIDE SEQUENCE</scope>
    <source>
        <strain evidence="16">M5</strain>
    </source>
</reference>
<dbReference type="GO" id="GO:0000781">
    <property type="term" value="C:chromosome, telomeric region"/>
    <property type="evidence" value="ECO:0007669"/>
    <property type="project" value="UniProtKB-SubCell"/>
</dbReference>
<dbReference type="OrthoDB" id="289721at2759"/>
<organism evidence="16 17">
    <name type="scientific">Daphnia galeata</name>
    <dbReference type="NCBI Taxonomy" id="27404"/>
    <lineage>
        <taxon>Eukaryota</taxon>
        <taxon>Metazoa</taxon>
        <taxon>Ecdysozoa</taxon>
        <taxon>Arthropoda</taxon>
        <taxon>Crustacea</taxon>
        <taxon>Branchiopoda</taxon>
        <taxon>Diplostraca</taxon>
        <taxon>Cladocera</taxon>
        <taxon>Anomopoda</taxon>
        <taxon>Daphniidae</taxon>
        <taxon>Daphnia</taxon>
    </lineage>
</organism>
<dbReference type="GO" id="GO:0046872">
    <property type="term" value="F:metal ion binding"/>
    <property type="evidence" value="ECO:0007669"/>
    <property type="project" value="UniProtKB-KW"/>
</dbReference>
<dbReference type="Gene3D" id="3.30.70.2630">
    <property type="match status" value="1"/>
</dbReference>
<dbReference type="PANTHER" id="PTHR12066:SF0">
    <property type="entry name" value="TELOMERASE REVERSE TRANSCRIPTASE"/>
    <property type="match status" value="1"/>
</dbReference>
<evidence type="ECO:0000256" key="9">
    <source>
        <dbReference type="ARBA" id="ARBA00022895"/>
    </source>
</evidence>